<dbReference type="EMBL" id="UGFC01000006">
    <property type="protein sequence ID" value="STM15547.1"/>
    <property type="molecule type" value="Genomic_DNA"/>
</dbReference>
<dbReference type="Proteomes" id="UP000254174">
    <property type="component" value="Unassembled WGS sequence"/>
</dbReference>
<evidence type="ECO:0000313" key="1">
    <source>
        <dbReference type="EMBL" id="STM15547.1"/>
    </source>
</evidence>
<evidence type="ECO:0000313" key="2">
    <source>
        <dbReference type="Proteomes" id="UP000254174"/>
    </source>
</evidence>
<organism evidence="1 2">
    <name type="scientific">Escherichia coli</name>
    <dbReference type="NCBI Taxonomy" id="562"/>
    <lineage>
        <taxon>Bacteria</taxon>
        <taxon>Pseudomonadati</taxon>
        <taxon>Pseudomonadota</taxon>
        <taxon>Gammaproteobacteria</taxon>
        <taxon>Enterobacterales</taxon>
        <taxon>Enterobacteriaceae</taxon>
        <taxon>Escherichia</taxon>
    </lineage>
</organism>
<accession>A0A377D3V4</accession>
<dbReference type="AlphaFoldDB" id="A0A377D3V4"/>
<proteinExistence type="predicted"/>
<reference evidence="1 2" key="1">
    <citation type="submission" date="2018-06" db="EMBL/GenBank/DDBJ databases">
        <authorList>
            <consortium name="Pathogen Informatics"/>
            <person name="Doyle S."/>
        </authorList>
    </citation>
    <scope>NUCLEOTIDE SEQUENCE [LARGE SCALE GENOMIC DNA]</scope>
    <source>
        <strain evidence="1 2">NCTC7922</strain>
    </source>
</reference>
<sequence length="97" mass="10429">MRSGNSAQYSAGFITGFVGFRLRNRIKYHASTGLHGGDTVFHQRRADHYAGVEIAMRGEITYRAAVAAAATASAPAINCMARTFGAPLNVPIFIQAR</sequence>
<gene>
    <name evidence="1" type="ORF">NCTC7922_01938</name>
</gene>
<protein>
    <submittedName>
        <fullName evidence="1">Uncharacterized protein</fullName>
    </submittedName>
</protein>
<name>A0A377D3V4_ECOLX</name>